<dbReference type="InterPro" id="IPR051704">
    <property type="entry name" value="FAD_aromatic-hydroxylase"/>
</dbReference>
<dbReference type="PANTHER" id="PTHR46865:SF2">
    <property type="entry name" value="MONOOXYGENASE"/>
    <property type="match status" value="1"/>
</dbReference>
<dbReference type="SUPFAM" id="SSF51905">
    <property type="entry name" value="FAD/NAD(P)-binding domain"/>
    <property type="match status" value="1"/>
</dbReference>
<dbReference type="EMBL" id="ML977622">
    <property type="protein sequence ID" value="KAF1996701.1"/>
    <property type="molecule type" value="Genomic_DNA"/>
</dbReference>
<dbReference type="AlphaFoldDB" id="A0A6A5W987"/>
<reference evidence="1" key="1">
    <citation type="journal article" date="2020" name="Stud. Mycol.">
        <title>101 Dothideomycetes genomes: a test case for predicting lifestyles and emergence of pathogens.</title>
        <authorList>
            <person name="Haridas S."/>
            <person name="Albert R."/>
            <person name="Binder M."/>
            <person name="Bloem J."/>
            <person name="Labutti K."/>
            <person name="Salamov A."/>
            <person name="Andreopoulos B."/>
            <person name="Baker S."/>
            <person name="Barry K."/>
            <person name="Bills G."/>
            <person name="Bluhm B."/>
            <person name="Cannon C."/>
            <person name="Castanera R."/>
            <person name="Culley D."/>
            <person name="Daum C."/>
            <person name="Ezra D."/>
            <person name="Gonzalez J."/>
            <person name="Henrissat B."/>
            <person name="Kuo A."/>
            <person name="Liang C."/>
            <person name="Lipzen A."/>
            <person name="Lutzoni F."/>
            <person name="Magnuson J."/>
            <person name="Mondo S."/>
            <person name="Nolan M."/>
            <person name="Ohm R."/>
            <person name="Pangilinan J."/>
            <person name="Park H.-J."/>
            <person name="Ramirez L."/>
            <person name="Alfaro M."/>
            <person name="Sun H."/>
            <person name="Tritt A."/>
            <person name="Yoshinaga Y."/>
            <person name="Zwiers L.-H."/>
            <person name="Turgeon B."/>
            <person name="Goodwin S."/>
            <person name="Spatafora J."/>
            <person name="Crous P."/>
            <person name="Grigoriev I."/>
        </authorList>
    </citation>
    <scope>NUCLEOTIDE SEQUENCE</scope>
    <source>
        <strain evidence="1">CBS 123094</strain>
    </source>
</reference>
<sequence length="431" mass="46712">MSGLKILVVGSSIAGPTTAYWLAKAGAHVTIIERFPHLRTGGQAIDIRTSGVAVMRKMPGMEDLVRAKREKIEGISFVRPDGRPWGVITSTGDPDEQSLISEFEISRGNLAGVLVGLTEGNERIEYVYGEQVAAIKQQGGVDVGERAKGPVTVEFMNGLEPREFDLIVACDGATSRTRATGLECGVRDHVHSTNIWAAYFSVPRSLLNDSTIGQAHSAPGGRFISVGSNPSTQTSTIMLMAHHPPSHRDATLPFRQALAQGESALKKYITESYADVGWRTEEFLAYMNTEATDFYASEILQVKPPSLYNLATRVVLVGDAGYATGPTGFGTSIALTGAYHLAGELGKHAGDLEAGLVAYEDRMRPLIKEMQKIPPLVGTIMAPQTAWGIWMRNHLFALVAWSGVVGVVQRFFGAAFRSSEGFVLPEYEWVR</sequence>
<dbReference type="PANTHER" id="PTHR46865">
    <property type="entry name" value="OXIDOREDUCTASE-RELATED"/>
    <property type="match status" value="1"/>
</dbReference>
<evidence type="ECO:0000313" key="1">
    <source>
        <dbReference type="EMBL" id="KAF1996701.1"/>
    </source>
</evidence>
<keyword evidence="2" id="KW-1185">Reference proteome</keyword>
<dbReference type="Pfam" id="PF13450">
    <property type="entry name" value="NAD_binding_8"/>
    <property type="match status" value="1"/>
</dbReference>
<proteinExistence type="predicted"/>
<dbReference type="Gene3D" id="3.50.50.60">
    <property type="entry name" value="FAD/NAD(P)-binding domain"/>
    <property type="match status" value="1"/>
</dbReference>
<dbReference type="Proteomes" id="UP000799779">
    <property type="component" value="Unassembled WGS sequence"/>
</dbReference>
<organism evidence="1 2">
    <name type="scientific">Amniculicola lignicola CBS 123094</name>
    <dbReference type="NCBI Taxonomy" id="1392246"/>
    <lineage>
        <taxon>Eukaryota</taxon>
        <taxon>Fungi</taxon>
        <taxon>Dikarya</taxon>
        <taxon>Ascomycota</taxon>
        <taxon>Pezizomycotina</taxon>
        <taxon>Dothideomycetes</taxon>
        <taxon>Pleosporomycetidae</taxon>
        <taxon>Pleosporales</taxon>
        <taxon>Amniculicolaceae</taxon>
        <taxon>Amniculicola</taxon>
    </lineage>
</organism>
<dbReference type="PRINTS" id="PR00420">
    <property type="entry name" value="RNGMNOXGNASE"/>
</dbReference>
<protein>
    <submittedName>
        <fullName evidence="1">FAD/NAD(P)-binding domain-containing protein</fullName>
    </submittedName>
</protein>
<evidence type="ECO:0000313" key="2">
    <source>
        <dbReference type="Proteomes" id="UP000799779"/>
    </source>
</evidence>
<dbReference type="InterPro" id="IPR036188">
    <property type="entry name" value="FAD/NAD-bd_sf"/>
</dbReference>
<accession>A0A6A5W987</accession>
<name>A0A6A5W987_9PLEO</name>
<dbReference type="OrthoDB" id="655030at2759"/>
<gene>
    <name evidence="1" type="ORF">P154DRAFT_525395</name>
</gene>